<dbReference type="GeneID" id="19337114"/>
<protein>
    <submittedName>
        <fullName evidence="2">Uncharacterized protein</fullName>
    </submittedName>
</protein>
<evidence type="ECO:0000256" key="1">
    <source>
        <dbReference type="SAM" id="MobiDB-lite"/>
    </source>
</evidence>
<dbReference type="KEGG" id="pfj:MYCFIDRAFT_210538"/>
<reference evidence="2 3" key="1">
    <citation type="journal article" date="2012" name="PLoS Pathog.">
        <title>Diverse lifestyles and strategies of plant pathogenesis encoded in the genomes of eighteen Dothideomycetes fungi.</title>
        <authorList>
            <person name="Ohm R.A."/>
            <person name="Feau N."/>
            <person name="Henrissat B."/>
            <person name="Schoch C.L."/>
            <person name="Horwitz B.A."/>
            <person name="Barry K.W."/>
            <person name="Condon B.J."/>
            <person name="Copeland A.C."/>
            <person name="Dhillon B."/>
            <person name="Glaser F."/>
            <person name="Hesse C.N."/>
            <person name="Kosti I."/>
            <person name="LaButti K."/>
            <person name="Lindquist E.A."/>
            <person name="Lucas S."/>
            <person name="Salamov A.A."/>
            <person name="Bradshaw R.E."/>
            <person name="Ciuffetti L."/>
            <person name="Hamelin R.C."/>
            <person name="Kema G.H.J."/>
            <person name="Lawrence C."/>
            <person name="Scott J.A."/>
            <person name="Spatafora J.W."/>
            <person name="Turgeon B.G."/>
            <person name="de Wit P.J.G.M."/>
            <person name="Zhong S."/>
            <person name="Goodwin S.B."/>
            <person name="Grigoriev I.V."/>
        </authorList>
    </citation>
    <scope>NUCLEOTIDE SEQUENCE [LARGE SCALE GENOMIC DNA]</scope>
    <source>
        <strain evidence="2 3">CIRAD86</strain>
    </source>
</reference>
<accession>M3BB98</accession>
<proteinExistence type="predicted"/>
<feature type="non-terminal residue" evidence="2">
    <location>
        <position position="137"/>
    </location>
</feature>
<evidence type="ECO:0000313" key="2">
    <source>
        <dbReference type="EMBL" id="EME86577.1"/>
    </source>
</evidence>
<feature type="compositionally biased region" description="Polar residues" evidence="1">
    <location>
        <begin position="113"/>
        <end position="122"/>
    </location>
</feature>
<dbReference type="AlphaFoldDB" id="M3BB98"/>
<keyword evidence="3" id="KW-1185">Reference proteome</keyword>
<organism evidence="2 3">
    <name type="scientific">Pseudocercospora fijiensis (strain CIRAD86)</name>
    <name type="common">Black leaf streak disease fungus</name>
    <name type="synonym">Mycosphaerella fijiensis</name>
    <dbReference type="NCBI Taxonomy" id="383855"/>
    <lineage>
        <taxon>Eukaryota</taxon>
        <taxon>Fungi</taxon>
        <taxon>Dikarya</taxon>
        <taxon>Ascomycota</taxon>
        <taxon>Pezizomycotina</taxon>
        <taxon>Dothideomycetes</taxon>
        <taxon>Dothideomycetidae</taxon>
        <taxon>Mycosphaerellales</taxon>
        <taxon>Mycosphaerellaceae</taxon>
        <taxon>Pseudocercospora</taxon>
    </lineage>
</organism>
<dbReference type="EMBL" id="KB446556">
    <property type="protein sequence ID" value="EME86577.1"/>
    <property type="molecule type" value="Genomic_DNA"/>
</dbReference>
<dbReference type="Proteomes" id="UP000016932">
    <property type="component" value="Unassembled WGS sequence"/>
</dbReference>
<dbReference type="HOGENOM" id="CLU_1870078_0_0_1"/>
<sequence>VRTHRAERESNAHQATLTKSGAGLERKPRRTIEYPVRYHGRHCISNFIHAAPTLRWNLSDHHTVLSSRHNDQDVTKYGHCHIDVCAHIPVGSRRDGYLQSCRPHRESERRARISSTTHSQDQIWKHVSETQESQVRR</sequence>
<dbReference type="VEuPathDB" id="FungiDB:MYCFIDRAFT_210538"/>
<dbReference type="RefSeq" id="XP_007923800.1">
    <property type="nucleotide sequence ID" value="XM_007925609.1"/>
</dbReference>
<feature type="region of interest" description="Disordered" evidence="1">
    <location>
        <begin position="101"/>
        <end position="122"/>
    </location>
</feature>
<evidence type="ECO:0000313" key="3">
    <source>
        <dbReference type="Proteomes" id="UP000016932"/>
    </source>
</evidence>
<gene>
    <name evidence="2" type="ORF">MYCFIDRAFT_210538</name>
</gene>
<name>M3BB98_PSEFD</name>